<evidence type="ECO:0000256" key="3">
    <source>
        <dbReference type="SAM" id="Phobius"/>
    </source>
</evidence>
<feature type="compositionally biased region" description="Low complexity" evidence="2">
    <location>
        <begin position="1"/>
        <end position="21"/>
    </location>
</feature>
<feature type="domain" description="Threonine/serine exporter-like N-terminal" evidence="4">
    <location>
        <begin position="109"/>
        <end position="311"/>
    </location>
</feature>
<keyword evidence="3" id="KW-1133">Transmembrane helix</keyword>
<reference evidence="5" key="1">
    <citation type="submission" date="2020-01" db="EMBL/GenBank/DDBJ databases">
        <title>Genome Sequencing of Three Apophysomyces-Like Fungal Strains Confirms a Novel Fungal Genus in the Mucoromycota with divergent Burkholderia-like Endosymbiotic Bacteria.</title>
        <authorList>
            <person name="Stajich J.E."/>
            <person name="Macias A.M."/>
            <person name="Carter-House D."/>
            <person name="Lovett B."/>
            <person name="Kasson L.R."/>
            <person name="Berry K."/>
            <person name="Grigoriev I."/>
            <person name="Chang Y."/>
            <person name="Spatafora J."/>
            <person name="Kasson M.T."/>
        </authorList>
    </citation>
    <scope>NUCLEOTIDE SEQUENCE</scope>
    <source>
        <strain evidence="5">NRRL A-21654</strain>
    </source>
</reference>
<dbReference type="Pfam" id="PF06738">
    <property type="entry name" value="ThrE"/>
    <property type="match status" value="1"/>
</dbReference>
<dbReference type="InterPro" id="IPR010619">
    <property type="entry name" value="ThrE-like_N"/>
</dbReference>
<feature type="transmembrane region" description="Helical" evidence="3">
    <location>
        <begin position="216"/>
        <end position="234"/>
    </location>
</feature>
<feature type="compositionally biased region" description="Polar residues" evidence="2">
    <location>
        <begin position="22"/>
        <end position="53"/>
    </location>
</feature>
<evidence type="ECO:0000259" key="4">
    <source>
        <dbReference type="Pfam" id="PF06738"/>
    </source>
</evidence>
<accession>A0A8H7BJJ0</accession>
<sequence>MGLRSATSGSSSSLASQATLTDGSSDQPHLATVTSGSGPSSDQPINTTENPTHGYTISVISRTEIAPLGPDNDIITVMGDSGEKVDAISVSIPSPCKASDNNTESHTKLLLLLAQCLLSSGCPSYRAEDALQHTSRWVGLDATFSFLPDSVLVTFVKDKALTESIMVKTCQSYDTGKIGEINSVLNAFFKETIDLSTCLSSLDAIANAPATSSYRMMILAFAGSSFSASATMFGGSWMDAAASGGLGLLVGLLFTLACQYPIYGRVFEVSASVIIAIIARALHQYVCFTGVAVAAILILLPGYSMTMAVVSLHKLKIAKPKTAAPTQHPSDLVSNFVLDGNFSSSYHDRHYPANLCYRLRIYASLWITDGQCCLQRL</sequence>
<dbReference type="PANTHER" id="PTHR31082:SF4">
    <property type="entry name" value="PHEROMONE-REGULATED MEMBRANE PROTEIN 10"/>
    <property type="match status" value="1"/>
</dbReference>
<evidence type="ECO:0000256" key="2">
    <source>
        <dbReference type="SAM" id="MobiDB-lite"/>
    </source>
</evidence>
<dbReference type="Proteomes" id="UP000605846">
    <property type="component" value="Unassembled WGS sequence"/>
</dbReference>
<feature type="transmembrane region" description="Helical" evidence="3">
    <location>
        <begin position="240"/>
        <end position="258"/>
    </location>
</feature>
<protein>
    <recommendedName>
        <fullName evidence="4">Threonine/serine exporter-like N-terminal domain-containing protein</fullName>
    </recommendedName>
</protein>
<comment type="similarity">
    <text evidence="1">Belongs to the ThrE exporter (TC 2.A.79) family.</text>
</comment>
<evidence type="ECO:0000313" key="6">
    <source>
        <dbReference type="Proteomes" id="UP000605846"/>
    </source>
</evidence>
<proteinExistence type="inferred from homology"/>
<keyword evidence="6" id="KW-1185">Reference proteome</keyword>
<comment type="caution">
    <text evidence="5">The sequence shown here is derived from an EMBL/GenBank/DDBJ whole genome shotgun (WGS) entry which is preliminary data.</text>
</comment>
<feature type="region of interest" description="Disordered" evidence="2">
    <location>
        <begin position="1"/>
        <end position="53"/>
    </location>
</feature>
<dbReference type="PANTHER" id="PTHR31082">
    <property type="entry name" value="PHEROMONE-REGULATED MEMBRANE PROTEIN 10"/>
    <property type="match status" value="1"/>
</dbReference>
<dbReference type="GO" id="GO:0022857">
    <property type="term" value="F:transmembrane transporter activity"/>
    <property type="evidence" value="ECO:0007669"/>
    <property type="project" value="InterPro"/>
</dbReference>
<evidence type="ECO:0000256" key="1">
    <source>
        <dbReference type="ARBA" id="ARBA00034125"/>
    </source>
</evidence>
<gene>
    <name evidence="5" type="ORF">EC973_003462</name>
</gene>
<dbReference type="InterPro" id="IPR051361">
    <property type="entry name" value="ThrE/Ser_Exporter"/>
</dbReference>
<keyword evidence="3" id="KW-0812">Transmembrane</keyword>
<organism evidence="5 6">
    <name type="scientific">Apophysomyces ossiformis</name>
    <dbReference type="NCBI Taxonomy" id="679940"/>
    <lineage>
        <taxon>Eukaryota</taxon>
        <taxon>Fungi</taxon>
        <taxon>Fungi incertae sedis</taxon>
        <taxon>Mucoromycota</taxon>
        <taxon>Mucoromycotina</taxon>
        <taxon>Mucoromycetes</taxon>
        <taxon>Mucorales</taxon>
        <taxon>Mucorineae</taxon>
        <taxon>Mucoraceae</taxon>
        <taxon>Apophysomyces</taxon>
    </lineage>
</organism>
<name>A0A8H7BJJ0_9FUNG</name>
<dbReference type="EMBL" id="JABAYA010000202">
    <property type="protein sequence ID" value="KAF7722311.1"/>
    <property type="molecule type" value="Genomic_DNA"/>
</dbReference>
<dbReference type="AlphaFoldDB" id="A0A8H7BJJ0"/>
<evidence type="ECO:0000313" key="5">
    <source>
        <dbReference type="EMBL" id="KAF7722311.1"/>
    </source>
</evidence>
<keyword evidence="3" id="KW-0472">Membrane</keyword>
<feature type="transmembrane region" description="Helical" evidence="3">
    <location>
        <begin position="288"/>
        <end position="312"/>
    </location>
</feature>
<dbReference type="OrthoDB" id="413008at2759"/>